<gene>
    <name evidence="2" type="ORF">GO988_11850</name>
</gene>
<comment type="caution">
    <text evidence="2">The sequence shown here is derived from an EMBL/GenBank/DDBJ whole genome shotgun (WGS) entry which is preliminary data.</text>
</comment>
<dbReference type="EMBL" id="WQKZ01000003">
    <property type="protein sequence ID" value="MVN77020.1"/>
    <property type="molecule type" value="Genomic_DNA"/>
</dbReference>
<evidence type="ECO:0000256" key="1">
    <source>
        <dbReference type="SAM" id="SignalP"/>
    </source>
</evidence>
<dbReference type="RefSeq" id="WP_157565651.1">
    <property type="nucleotide sequence ID" value="NZ_WQKZ01000003.1"/>
</dbReference>
<dbReference type="Proteomes" id="UP000441336">
    <property type="component" value="Unassembled WGS sequence"/>
</dbReference>
<reference evidence="2 3" key="1">
    <citation type="submission" date="2019-12" db="EMBL/GenBank/DDBJ databases">
        <title>Hymenobacter sp. HMF4947 Genome sequencing and assembly.</title>
        <authorList>
            <person name="Kang H."/>
            <person name="Cha I."/>
            <person name="Kim H."/>
            <person name="Joh K."/>
        </authorList>
    </citation>
    <scope>NUCLEOTIDE SEQUENCE [LARGE SCALE GENOMIC DNA]</scope>
    <source>
        <strain evidence="2 3">HMF4947</strain>
    </source>
</reference>
<keyword evidence="1" id="KW-0732">Signal</keyword>
<proteinExistence type="predicted"/>
<accession>A0A7K1TF31</accession>
<sequence length="202" mass="22249">MRKSIWVALLAATAFGLPACKPDTAKTATDAAANNPASPAEVRAQFDILRDSADVSWQRMMASDDKKLADMRTLLTDLGKQPSVNVAALDPLRQATLRIRPQRYDRQSMASSPRIDRYDTVQDSVLKVLYPLAAPEGNAPTAQIRDYVEAIQQADASVVRFRGHYDRAAKAYNNYLQVHGDELTKMGGAYAGLQPLPLFEVK</sequence>
<keyword evidence="3" id="KW-1185">Reference proteome</keyword>
<organism evidence="2 3">
    <name type="scientific">Hymenobacter ginkgonis</name>
    <dbReference type="NCBI Taxonomy" id="2682976"/>
    <lineage>
        <taxon>Bacteria</taxon>
        <taxon>Pseudomonadati</taxon>
        <taxon>Bacteroidota</taxon>
        <taxon>Cytophagia</taxon>
        <taxon>Cytophagales</taxon>
        <taxon>Hymenobacteraceae</taxon>
        <taxon>Hymenobacter</taxon>
    </lineage>
</organism>
<feature type="signal peptide" evidence="1">
    <location>
        <begin position="1"/>
        <end position="19"/>
    </location>
</feature>
<evidence type="ECO:0000313" key="2">
    <source>
        <dbReference type="EMBL" id="MVN77020.1"/>
    </source>
</evidence>
<protein>
    <recommendedName>
        <fullName evidence="4">LemA family protein</fullName>
    </recommendedName>
</protein>
<feature type="chain" id="PRO_5029518925" description="LemA family protein" evidence="1">
    <location>
        <begin position="20"/>
        <end position="202"/>
    </location>
</feature>
<name>A0A7K1TF31_9BACT</name>
<evidence type="ECO:0000313" key="3">
    <source>
        <dbReference type="Proteomes" id="UP000441336"/>
    </source>
</evidence>
<dbReference type="AlphaFoldDB" id="A0A7K1TF31"/>
<evidence type="ECO:0008006" key="4">
    <source>
        <dbReference type="Google" id="ProtNLM"/>
    </source>
</evidence>